<evidence type="ECO:0000256" key="3">
    <source>
        <dbReference type="SAM" id="MobiDB-lite"/>
    </source>
</evidence>
<evidence type="ECO:0000256" key="2">
    <source>
        <dbReference type="ARBA" id="ARBA00023315"/>
    </source>
</evidence>
<dbReference type="EMBL" id="CP075371">
    <property type="protein sequence ID" value="QVT80754.1"/>
    <property type="molecule type" value="Genomic_DNA"/>
</dbReference>
<feature type="region of interest" description="Disordered" evidence="3">
    <location>
        <begin position="158"/>
        <end position="200"/>
    </location>
</feature>
<dbReference type="PANTHER" id="PTHR43877">
    <property type="entry name" value="AMINOALKYLPHOSPHONATE N-ACETYLTRANSFERASE-RELATED-RELATED"/>
    <property type="match status" value="1"/>
</dbReference>
<dbReference type="RefSeq" id="WP_214056249.1">
    <property type="nucleotide sequence ID" value="NZ_BAAAHS010000085.1"/>
</dbReference>
<keyword evidence="6" id="KW-1185">Reference proteome</keyword>
<feature type="domain" description="N-acetyltransferase" evidence="4">
    <location>
        <begin position="9"/>
        <end position="160"/>
    </location>
</feature>
<evidence type="ECO:0000313" key="5">
    <source>
        <dbReference type="EMBL" id="QVT80754.1"/>
    </source>
</evidence>
<evidence type="ECO:0000313" key="6">
    <source>
        <dbReference type="Proteomes" id="UP000679307"/>
    </source>
</evidence>
<proteinExistence type="predicted"/>
<dbReference type="InterPro" id="IPR016181">
    <property type="entry name" value="Acyl_CoA_acyltransferase"/>
</dbReference>
<dbReference type="SUPFAM" id="SSF55729">
    <property type="entry name" value="Acyl-CoA N-acyltransferases (Nat)"/>
    <property type="match status" value="1"/>
</dbReference>
<keyword evidence="2" id="KW-0012">Acyltransferase</keyword>
<evidence type="ECO:0000259" key="4">
    <source>
        <dbReference type="PROSITE" id="PS51186"/>
    </source>
</evidence>
<dbReference type="PANTHER" id="PTHR43877:SF1">
    <property type="entry name" value="ACETYLTRANSFERASE"/>
    <property type="match status" value="1"/>
</dbReference>
<name>A0ABX8EJQ1_9ACTN</name>
<evidence type="ECO:0000256" key="1">
    <source>
        <dbReference type="ARBA" id="ARBA00022679"/>
    </source>
</evidence>
<dbReference type="InterPro" id="IPR000182">
    <property type="entry name" value="GNAT_dom"/>
</dbReference>
<keyword evidence="1" id="KW-0808">Transferase</keyword>
<accession>A0ABX8EJQ1</accession>
<dbReference type="Pfam" id="PF00583">
    <property type="entry name" value="Acetyltransf_1"/>
    <property type="match status" value="1"/>
</dbReference>
<gene>
    <name evidence="5" type="primary">panM</name>
    <name evidence="5" type="ORF">ENKNEFLB_03154</name>
</gene>
<feature type="compositionally biased region" description="Basic and acidic residues" evidence="3">
    <location>
        <begin position="186"/>
        <end position="200"/>
    </location>
</feature>
<sequence length="200" mass="21616">MARTPRSAVVLRDATPEDVAFLAEVWHASLRRGEDADRLRDVAAVLARAERLEEERVMVAEHAGEPAGAVLLRLTTLSPVDLDPVVQVLVPTVLPHLRRHGVGRALMEAAVVFAEELDAGHVATAAEAGSREANRFMARLGFSQRATYRTAPTALVRSRVGGPRTDPATGARSIGSVLAARRSLRRAQEQRPSPEGEPTR</sequence>
<protein>
    <submittedName>
        <fullName evidence="5">PanD maturation factor</fullName>
    </submittedName>
</protein>
<organism evidence="5 6">
    <name type="scientific">Nocardioides aquaticus</name>
    <dbReference type="NCBI Taxonomy" id="160826"/>
    <lineage>
        <taxon>Bacteria</taxon>
        <taxon>Bacillati</taxon>
        <taxon>Actinomycetota</taxon>
        <taxon>Actinomycetes</taxon>
        <taxon>Propionibacteriales</taxon>
        <taxon>Nocardioidaceae</taxon>
        <taxon>Nocardioides</taxon>
    </lineage>
</organism>
<dbReference type="PROSITE" id="PS51186">
    <property type="entry name" value="GNAT"/>
    <property type="match status" value="1"/>
</dbReference>
<reference evidence="5 6" key="1">
    <citation type="submission" date="2021-05" db="EMBL/GenBank/DDBJ databases">
        <title>Complete genome of Nocardioides aquaticus KCTC 9944T isolated from meromictic and hypersaline Ekho Lake, Antarctica.</title>
        <authorList>
            <person name="Hwang K."/>
            <person name="Kim K.M."/>
            <person name="Choe H."/>
        </authorList>
    </citation>
    <scope>NUCLEOTIDE SEQUENCE [LARGE SCALE GENOMIC DNA]</scope>
    <source>
        <strain evidence="5 6">KCTC 9944</strain>
    </source>
</reference>
<dbReference type="Gene3D" id="3.40.630.30">
    <property type="match status" value="1"/>
</dbReference>
<dbReference type="InterPro" id="IPR050832">
    <property type="entry name" value="Bact_Acetyltransf"/>
</dbReference>
<dbReference type="Proteomes" id="UP000679307">
    <property type="component" value="Chromosome"/>
</dbReference>
<dbReference type="CDD" id="cd04301">
    <property type="entry name" value="NAT_SF"/>
    <property type="match status" value="1"/>
</dbReference>